<feature type="compositionally biased region" description="Basic and acidic residues" evidence="1">
    <location>
        <begin position="102"/>
        <end position="121"/>
    </location>
</feature>
<dbReference type="Pfam" id="PF22987">
    <property type="entry name" value="Tudor_KDM3B"/>
    <property type="match status" value="1"/>
</dbReference>
<accession>A0A8D0GKQ6</accession>
<reference evidence="3" key="2">
    <citation type="submission" date="2025-09" db="UniProtKB">
        <authorList>
            <consortium name="Ensembl"/>
        </authorList>
    </citation>
    <scope>IDENTIFICATION</scope>
</reference>
<dbReference type="GeneTree" id="ENSGT00940000158210"/>
<dbReference type="Ensembl" id="ENSSPUT00000010868.1">
    <property type="protein sequence ID" value="ENSSPUP00000010201.1"/>
    <property type="gene ID" value="ENSSPUG00000007884.1"/>
</dbReference>
<sequence length="217" mass="24934">MIVMNDQVLEPQNVDPSMVQMTFLDDVVHSLLKGENIGITSRRRSRSNQNSNTAHGHYTRAQANSPRPAMNSQIATPKQNSHQHQRNVRPNKRKGSDSSMPDEEKMREEKYDCMSRGENPKSKTKHFLSKRRKPEDDEKKLSMKRLRADNISDYSESSDSENSNKRLTDSSSEQNSENELKSKNTSNVNGEEGKSQSNERVEEQTLIDRQSPWDEIQ</sequence>
<feature type="compositionally biased region" description="Polar residues" evidence="1">
    <location>
        <begin position="169"/>
        <end position="189"/>
    </location>
</feature>
<name>A0A8D0GKQ6_SPHPU</name>
<organism evidence="3 4">
    <name type="scientific">Sphenodon punctatus</name>
    <name type="common">Tuatara</name>
    <name type="synonym">Hatteria punctata</name>
    <dbReference type="NCBI Taxonomy" id="8508"/>
    <lineage>
        <taxon>Eukaryota</taxon>
        <taxon>Metazoa</taxon>
        <taxon>Chordata</taxon>
        <taxon>Craniata</taxon>
        <taxon>Vertebrata</taxon>
        <taxon>Euteleostomi</taxon>
        <taxon>Lepidosauria</taxon>
        <taxon>Sphenodontia</taxon>
        <taxon>Sphenodontidae</taxon>
        <taxon>Sphenodon</taxon>
    </lineage>
</organism>
<reference evidence="3" key="1">
    <citation type="submission" date="2025-08" db="UniProtKB">
        <authorList>
            <consortium name="Ensembl"/>
        </authorList>
    </citation>
    <scope>IDENTIFICATION</scope>
</reference>
<dbReference type="Proteomes" id="UP000694392">
    <property type="component" value="Unplaced"/>
</dbReference>
<evidence type="ECO:0000259" key="2">
    <source>
        <dbReference type="Pfam" id="PF22987"/>
    </source>
</evidence>
<feature type="compositionally biased region" description="Polar residues" evidence="1">
    <location>
        <begin position="61"/>
        <end position="80"/>
    </location>
</feature>
<keyword evidence="4" id="KW-1185">Reference proteome</keyword>
<feature type="domain" description="Lysine-specific demethylase 3A/B tudor" evidence="2">
    <location>
        <begin position="1"/>
        <end position="36"/>
    </location>
</feature>
<feature type="compositionally biased region" description="Basic residues" evidence="1">
    <location>
        <begin position="81"/>
        <end position="93"/>
    </location>
</feature>
<evidence type="ECO:0000313" key="3">
    <source>
        <dbReference type="Ensembl" id="ENSSPUP00000010201.1"/>
    </source>
</evidence>
<feature type="compositionally biased region" description="Basic and acidic residues" evidence="1">
    <location>
        <begin position="133"/>
        <end position="150"/>
    </location>
</feature>
<evidence type="ECO:0000256" key="1">
    <source>
        <dbReference type="SAM" id="MobiDB-lite"/>
    </source>
</evidence>
<feature type="compositionally biased region" description="Basic residues" evidence="1">
    <location>
        <begin position="122"/>
        <end position="132"/>
    </location>
</feature>
<proteinExistence type="predicted"/>
<feature type="compositionally biased region" description="Low complexity" evidence="1">
    <location>
        <begin position="152"/>
        <end position="161"/>
    </location>
</feature>
<evidence type="ECO:0000313" key="4">
    <source>
        <dbReference type="Proteomes" id="UP000694392"/>
    </source>
</evidence>
<feature type="region of interest" description="Disordered" evidence="1">
    <location>
        <begin position="38"/>
        <end position="217"/>
    </location>
</feature>
<dbReference type="InterPro" id="IPR054503">
    <property type="entry name" value="KDM3AB_Tudor"/>
</dbReference>
<protein>
    <recommendedName>
        <fullName evidence="2">Lysine-specific demethylase 3A/B tudor domain-containing protein</fullName>
    </recommendedName>
</protein>
<feature type="compositionally biased region" description="Basic and acidic residues" evidence="1">
    <location>
        <begin position="191"/>
        <end position="203"/>
    </location>
</feature>
<dbReference type="AlphaFoldDB" id="A0A8D0GKQ6"/>